<feature type="region of interest" description="Disordered" evidence="1">
    <location>
        <begin position="334"/>
        <end position="376"/>
    </location>
</feature>
<reference evidence="3 4" key="1">
    <citation type="submission" date="2016-07" db="EMBL/GenBank/DDBJ databases">
        <title>Pervasive Adenine N6-methylation of Active Genes in Fungi.</title>
        <authorList>
            <consortium name="DOE Joint Genome Institute"/>
            <person name="Mondo S.J."/>
            <person name="Dannebaum R.O."/>
            <person name="Kuo R.C."/>
            <person name="Labutti K."/>
            <person name="Haridas S."/>
            <person name="Kuo A."/>
            <person name="Salamov A."/>
            <person name="Ahrendt S.R."/>
            <person name="Lipzen A."/>
            <person name="Sullivan W."/>
            <person name="Andreopoulos W.B."/>
            <person name="Clum A."/>
            <person name="Lindquist E."/>
            <person name="Daum C."/>
            <person name="Ramamoorthy G.K."/>
            <person name="Gryganskyi A."/>
            <person name="Culley D."/>
            <person name="Magnuson J.K."/>
            <person name="James T.Y."/>
            <person name="O'Malley M.A."/>
            <person name="Stajich J.E."/>
            <person name="Spatafora J.W."/>
            <person name="Visel A."/>
            <person name="Grigoriev I.V."/>
        </authorList>
    </citation>
    <scope>NUCLEOTIDE SEQUENCE [LARGE SCALE GENOMIC DNA]</scope>
    <source>
        <strain evidence="3 4">NRRL 3116</strain>
    </source>
</reference>
<sequence>MEAFHLGDVVDPNNSWSLNEDPHEEDESQAQGLSTKELGKGLTLSQLSHCGSLYLVEFKAGRSDLFYIPENSGVSLKKGDLVIVEADRGKDLGKITNDMITPQQIQAMQTQQAEMAAIQAQQDGVGSGLGGNGGSSNSTAQRTLKEIHPKRIFRLAQPSEISQLTNKNHDEIKAMMVCQSKVRQKRLPMEVVDAEYQWDRRKLTFYFIAERRIDFRELVRDLFKIYKTRIWMYAVSPSMSQANAGTLHNSPPPSSFAHLPAHQGHQQQMLQHSQGPSTAVVSSALPMGIQSGFQMMQVPHPHQYPPLHATQQYAQYPSYAQIPSQLQEHYQTLLTPHRPPQPSYPSQAQTQASTHLIQQQQQHYQQSPYSYSSVNT</sequence>
<proteinExistence type="predicted"/>
<dbReference type="OrthoDB" id="243127at2759"/>
<dbReference type="Proteomes" id="UP000193648">
    <property type="component" value="Unassembled WGS sequence"/>
</dbReference>
<dbReference type="NCBIfam" id="NF041131">
    <property type="entry name" value="RicT_YaaT_fam"/>
    <property type="match status" value="1"/>
</dbReference>
<dbReference type="EMBL" id="MCFF01000020">
    <property type="protein sequence ID" value="ORZ14897.1"/>
    <property type="molecule type" value="Genomic_DNA"/>
</dbReference>
<dbReference type="AlphaFoldDB" id="A0A1Y2GNG0"/>
<dbReference type="GeneID" id="33562673"/>
<evidence type="ECO:0000256" key="1">
    <source>
        <dbReference type="SAM" id="MobiDB-lite"/>
    </source>
</evidence>
<dbReference type="PANTHER" id="PTHR43830">
    <property type="entry name" value="PROTEIN PSP1"/>
    <property type="match status" value="1"/>
</dbReference>
<evidence type="ECO:0000259" key="2">
    <source>
        <dbReference type="PROSITE" id="PS51411"/>
    </source>
</evidence>
<name>A0A1Y2GNG0_9FUNG</name>
<dbReference type="RefSeq" id="XP_021881029.1">
    <property type="nucleotide sequence ID" value="XM_022020829.1"/>
</dbReference>
<dbReference type="InParanoid" id="A0A1Y2GNG0"/>
<dbReference type="PROSITE" id="PS51411">
    <property type="entry name" value="PSP1_C"/>
    <property type="match status" value="1"/>
</dbReference>
<dbReference type="PANTHER" id="PTHR43830:SF3">
    <property type="entry name" value="PROTEIN PSP1"/>
    <property type="match status" value="1"/>
</dbReference>
<comment type="caution">
    <text evidence="3">The sequence shown here is derived from an EMBL/GenBank/DDBJ whole genome shotgun (WGS) entry which is preliminary data.</text>
</comment>
<feature type="region of interest" description="Disordered" evidence="1">
    <location>
        <begin position="1"/>
        <end position="33"/>
    </location>
</feature>
<organism evidence="3 4">
    <name type="scientific">Lobosporangium transversale</name>
    <dbReference type="NCBI Taxonomy" id="64571"/>
    <lineage>
        <taxon>Eukaryota</taxon>
        <taxon>Fungi</taxon>
        <taxon>Fungi incertae sedis</taxon>
        <taxon>Mucoromycota</taxon>
        <taxon>Mortierellomycotina</taxon>
        <taxon>Mortierellomycetes</taxon>
        <taxon>Mortierellales</taxon>
        <taxon>Mortierellaceae</taxon>
        <taxon>Lobosporangium</taxon>
    </lineage>
</organism>
<protein>
    <submittedName>
        <fullName evidence="3">PSP1 C-terminal conserved region-domain-containing protein</fullName>
    </submittedName>
</protein>
<feature type="compositionally biased region" description="Low complexity" evidence="1">
    <location>
        <begin position="262"/>
        <end position="274"/>
    </location>
</feature>
<dbReference type="GO" id="GO:0005737">
    <property type="term" value="C:cytoplasm"/>
    <property type="evidence" value="ECO:0007669"/>
    <property type="project" value="TreeGrafter"/>
</dbReference>
<feature type="compositionally biased region" description="Low complexity" evidence="1">
    <location>
        <begin position="358"/>
        <end position="376"/>
    </location>
</feature>
<dbReference type="InterPro" id="IPR007557">
    <property type="entry name" value="PSP1_C"/>
</dbReference>
<dbReference type="Pfam" id="PF04468">
    <property type="entry name" value="PSP1"/>
    <property type="match status" value="1"/>
</dbReference>
<evidence type="ECO:0000313" key="4">
    <source>
        <dbReference type="Proteomes" id="UP000193648"/>
    </source>
</evidence>
<gene>
    <name evidence="3" type="ORF">BCR41DRAFT_306534</name>
</gene>
<dbReference type="InterPro" id="IPR047767">
    <property type="entry name" value="PSP1-like"/>
</dbReference>
<keyword evidence="4" id="KW-1185">Reference proteome</keyword>
<feature type="region of interest" description="Disordered" evidence="1">
    <location>
        <begin position="245"/>
        <end position="277"/>
    </location>
</feature>
<evidence type="ECO:0000313" key="3">
    <source>
        <dbReference type="EMBL" id="ORZ14897.1"/>
    </source>
</evidence>
<feature type="compositionally biased region" description="Polar residues" evidence="1">
    <location>
        <begin position="344"/>
        <end position="357"/>
    </location>
</feature>
<feature type="domain" description="PSP1 C-terminal" evidence="2">
    <location>
        <begin position="150"/>
        <end position="235"/>
    </location>
</feature>
<accession>A0A1Y2GNG0</accession>